<gene>
    <name evidence="2" type="ORF">GCM10023349_05010</name>
</gene>
<evidence type="ECO:0008006" key="4">
    <source>
        <dbReference type="Google" id="ProtNLM"/>
    </source>
</evidence>
<evidence type="ECO:0000256" key="1">
    <source>
        <dbReference type="SAM" id="MobiDB-lite"/>
    </source>
</evidence>
<protein>
    <recommendedName>
        <fullName evidence="4">Hemerythrin HHE cation binding domain-containing protein</fullName>
    </recommendedName>
</protein>
<reference evidence="3" key="1">
    <citation type="journal article" date="2019" name="Int. J. Syst. Evol. Microbiol.">
        <title>The Global Catalogue of Microorganisms (GCM) 10K type strain sequencing project: providing services to taxonomists for standard genome sequencing and annotation.</title>
        <authorList>
            <consortium name="The Broad Institute Genomics Platform"/>
            <consortium name="The Broad Institute Genome Sequencing Center for Infectious Disease"/>
            <person name="Wu L."/>
            <person name="Ma J."/>
        </authorList>
    </citation>
    <scope>NUCLEOTIDE SEQUENCE [LARGE SCALE GENOMIC DNA]</scope>
    <source>
        <strain evidence="3">JCM 18531</strain>
    </source>
</reference>
<evidence type="ECO:0000313" key="3">
    <source>
        <dbReference type="Proteomes" id="UP001499974"/>
    </source>
</evidence>
<name>A0ABP8WQQ5_9ACTN</name>
<accession>A0ABP8WQQ5</accession>
<feature type="compositionally biased region" description="Basic and acidic residues" evidence="1">
    <location>
        <begin position="216"/>
        <end position="226"/>
    </location>
</feature>
<evidence type="ECO:0000313" key="2">
    <source>
        <dbReference type="EMBL" id="GAA4692900.1"/>
    </source>
</evidence>
<proteinExistence type="predicted"/>
<organism evidence="2 3">
    <name type="scientific">Nocardioides conyzicola</name>
    <dbReference type="NCBI Taxonomy" id="1651781"/>
    <lineage>
        <taxon>Bacteria</taxon>
        <taxon>Bacillati</taxon>
        <taxon>Actinomycetota</taxon>
        <taxon>Actinomycetes</taxon>
        <taxon>Propionibacteriales</taxon>
        <taxon>Nocardioidaceae</taxon>
        <taxon>Nocardioides</taxon>
    </lineage>
</organism>
<feature type="region of interest" description="Disordered" evidence="1">
    <location>
        <begin position="19"/>
        <end position="38"/>
    </location>
</feature>
<comment type="caution">
    <text evidence="2">The sequence shown here is derived from an EMBL/GenBank/DDBJ whole genome shotgun (WGS) entry which is preliminary data.</text>
</comment>
<dbReference type="Proteomes" id="UP001499974">
    <property type="component" value="Unassembled WGS sequence"/>
</dbReference>
<dbReference type="EMBL" id="BAABKM010000001">
    <property type="protein sequence ID" value="GAA4692900.1"/>
    <property type="molecule type" value="Genomic_DNA"/>
</dbReference>
<feature type="region of interest" description="Disordered" evidence="1">
    <location>
        <begin position="194"/>
        <end position="226"/>
    </location>
</feature>
<sequence length="226" mass="25023">MPMGTTDVLHDAIQHTQGRLRGRLADARSMGAARDRPRDGHERIDAFLAITSRHLHAVDAVLLPPTRRQVVDGGSLVHDYLRSSKALEVVLVHVKAHEYGSVYERPYGWTDVWADVATAMADQHRHEQVLGSRLTATLPDDDLDALAHRLVDVELTAPSRPHPYTPHTGALGAVARRVMHAVDGFWDAAEGRMVPGPVPEPKKRPGRMGQYLLADPRFDEEAPDSR</sequence>
<keyword evidence="3" id="KW-1185">Reference proteome</keyword>